<proteinExistence type="predicted"/>
<gene>
    <name evidence="3" type="ordered locus">Solca_0442</name>
</gene>
<accession>H8KT04</accession>
<feature type="transmembrane region" description="Helical" evidence="2">
    <location>
        <begin position="59"/>
        <end position="79"/>
    </location>
</feature>
<dbReference type="RefSeq" id="WP_014678803.1">
    <property type="nucleotide sequence ID" value="NC_017770.1"/>
</dbReference>
<feature type="transmembrane region" description="Helical" evidence="2">
    <location>
        <begin position="29"/>
        <end position="53"/>
    </location>
</feature>
<sequence length="400" mass="44096">MKTQEQLQDSVESPGSNKKKGLANPSGRGILNLFSVCMFIIGALIVIFFGTTLTGKITILLWMLACLFIGAITGFLFGIPKILQSNQAKIPESDNAEVTKIDLSKQAPIYQQQVNTNLTEISDWLTKIIVGLGLVNLTRIPPFLNNAATILASGLSEPQITPSKMAIASAYGIIIAYTIFGFLFAYITTRLYLAVLFSEADQRTLLSIAQKTERTAQKTEEIAQKAKEAAGAAQSALQKAEFALITSPDTSLHGSSLENLLQSAANYNEIRNTMKPGPARTSKMTEVVKGMMAIISLIETYDIDAALKDRNDGKRLIGYVWLNVKPNEEYLGELVDAIATDPTAFGQYWGIQALSKIIKHRTSEKMDPTVFNKLKSYYNRLDKGIDREYELARILPELKK</sequence>
<evidence type="ECO:0000256" key="1">
    <source>
        <dbReference type="SAM" id="MobiDB-lite"/>
    </source>
</evidence>
<feature type="region of interest" description="Disordered" evidence="1">
    <location>
        <begin position="1"/>
        <end position="21"/>
    </location>
</feature>
<dbReference type="eggNOG" id="ENOG5032Z36">
    <property type="taxonomic scope" value="Bacteria"/>
</dbReference>
<evidence type="ECO:0000256" key="2">
    <source>
        <dbReference type="SAM" id="Phobius"/>
    </source>
</evidence>
<dbReference type="Proteomes" id="UP000007590">
    <property type="component" value="Chromosome"/>
</dbReference>
<feature type="compositionally biased region" description="Polar residues" evidence="1">
    <location>
        <begin position="1"/>
        <end position="16"/>
    </location>
</feature>
<reference evidence="3" key="1">
    <citation type="submission" date="2012-02" db="EMBL/GenBank/DDBJ databases">
        <title>The complete genome of Solitalea canadensis DSM 3403.</title>
        <authorList>
            <consortium name="US DOE Joint Genome Institute (JGI-PGF)"/>
            <person name="Lucas S."/>
            <person name="Copeland A."/>
            <person name="Lapidus A."/>
            <person name="Glavina del Rio T."/>
            <person name="Dalin E."/>
            <person name="Tice H."/>
            <person name="Bruce D."/>
            <person name="Goodwin L."/>
            <person name="Pitluck S."/>
            <person name="Peters L."/>
            <person name="Ovchinnikova G."/>
            <person name="Lu M."/>
            <person name="Kyrpides N."/>
            <person name="Mavromatis K."/>
            <person name="Ivanova N."/>
            <person name="Brettin T."/>
            <person name="Detter J.C."/>
            <person name="Han C."/>
            <person name="Larimer F."/>
            <person name="Land M."/>
            <person name="Hauser L."/>
            <person name="Markowitz V."/>
            <person name="Cheng J.-F."/>
            <person name="Hugenholtz P."/>
            <person name="Woyke T."/>
            <person name="Wu D."/>
            <person name="Spring S."/>
            <person name="Schroeder M."/>
            <person name="Kopitz M."/>
            <person name="Brambilla E."/>
            <person name="Klenk H.-P."/>
            <person name="Eisen J.A."/>
        </authorList>
    </citation>
    <scope>NUCLEOTIDE SEQUENCE</scope>
    <source>
        <strain evidence="3">DSM 3403</strain>
    </source>
</reference>
<keyword evidence="2" id="KW-0472">Membrane</keyword>
<dbReference type="HOGENOM" id="CLU_688675_0_0_10"/>
<dbReference type="KEGG" id="scn:Solca_0442"/>
<organism evidence="3 4">
    <name type="scientific">Solitalea canadensis (strain ATCC 29591 / DSM 3403 / JCM 21819 / LMG 8368 / NBRC 15130 / NCIMB 12057 / USAM 9D)</name>
    <name type="common">Flexibacter canadensis</name>
    <dbReference type="NCBI Taxonomy" id="929556"/>
    <lineage>
        <taxon>Bacteria</taxon>
        <taxon>Pseudomonadati</taxon>
        <taxon>Bacteroidota</taxon>
        <taxon>Sphingobacteriia</taxon>
        <taxon>Sphingobacteriales</taxon>
        <taxon>Sphingobacteriaceae</taxon>
        <taxon>Solitalea</taxon>
    </lineage>
</organism>
<keyword evidence="2" id="KW-1133">Transmembrane helix</keyword>
<protein>
    <submittedName>
        <fullName evidence="3">Uncharacterized protein</fullName>
    </submittedName>
</protein>
<feature type="transmembrane region" description="Helical" evidence="2">
    <location>
        <begin position="165"/>
        <end position="187"/>
    </location>
</feature>
<evidence type="ECO:0000313" key="3">
    <source>
        <dbReference type="EMBL" id="AFD05575.1"/>
    </source>
</evidence>
<evidence type="ECO:0000313" key="4">
    <source>
        <dbReference type="Proteomes" id="UP000007590"/>
    </source>
</evidence>
<dbReference type="AlphaFoldDB" id="H8KT04"/>
<dbReference type="EMBL" id="CP003349">
    <property type="protein sequence ID" value="AFD05575.1"/>
    <property type="molecule type" value="Genomic_DNA"/>
</dbReference>
<name>H8KT04_SOLCM</name>
<keyword evidence="4" id="KW-1185">Reference proteome</keyword>
<keyword evidence="2" id="KW-0812">Transmembrane</keyword>